<sequence>MGHTAYPFPPLGLDGTFDRRLRLAQAEADAAGGIDRLVSVDSTIMRAHQHAAGIIIDTDIGS</sequence>
<name>A0ABW2VRC4_9ACTN</name>
<dbReference type="EMBL" id="JBHTEC010000001">
    <property type="protein sequence ID" value="MFD0287065.1"/>
    <property type="molecule type" value="Genomic_DNA"/>
</dbReference>
<gene>
    <name evidence="1" type="ORF">ACFQZP_36375</name>
</gene>
<evidence type="ECO:0000313" key="1">
    <source>
        <dbReference type="EMBL" id="MFD0287065.1"/>
    </source>
</evidence>
<evidence type="ECO:0008006" key="3">
    <source>
        <dbReference type="Google" id="ProtNLM"/>
    </source>
</evidence>
<keyword evidence="2" id="KW-1185">Reference proteome</keyword>
<accession>A0ABW2VRC4</accession>
<dbReference type="Proteomes" id="UP001596957">
    <property type="component" value="Unassembled WGS sequence"/>
</dbReference>
<organism evidence="1 2">
    <name type="scientific">Streptomyces lutosisoli</name>
    <dbReference type="NCBI Taxonomy" id="2665721"/>
    <lineage>
        <taxon>Bacteria</taxon>
        <taxon>Bacillati</taxon>
        <taxon>Actinomycetota</taxon>
        <taxon>Actinomycetes</taxon>
        <taxon>Kitasatosporales</taxon>
        <taxon>Streptomycetaceae</taxon>
        <taxon>Streptomyces</taxon>
    </lineage>
</organism>
<reference evidence="2" key="1">
    <citation type="journal article" date="2019" name="Int. J. Syst. Evol. Microbiol.">
        <title>The Global Catalogue of Microorganisms (GCM) 10K type strain sequencing project: providing services to taxonomists for standard genome sequencing and annotation.</title>
        <authorList>
            <consortium name="The Broad Institute Genomics Platform"/>
            <consortium name="The Broad Institute Genome Sequencing Center for Infectious Disease"/>
            <person name="Wu L."/>
            <person name="Ma J."/>
        </authorList>
    </citation>
    <scope>NUCLEOTIDE SEQUENCE [LARGE SCALE GENOMIC DNA]</scope>
    <source>
        <strain evidence="2">CGMCC 4.7198</strain>
    </source>
</reference>
<proteinExistence type="predicted"/>
<comment type="caution">
    <text evidence="1">The sequence shown here is derived from an EMBL/GenBank/DDBJ whole genome shotgun (WGS) entry which is preliminary data.</text>
</comment>
<evidence type="ECO:0000313" key="2">
    <source>
        <dbReference type="Proteomes" id="UP001596957"/>
    </source>
</evidence>
<protein>
    <recommendedName>
        <fullName evidence="3">Transposase</fullName>
    </recommendedName>
</protein>
<dbReference type="RefSeq" id="WP_381252152.1">
    <property type="nucleotide sequence ID" value="NZ_JBHTBI010000007.1"/>
</dbReference>